<organism evidence="8 9">
    <name type="scientific">Pseudoflavonifractor intestinihominis</name>
    <dbReference type="NCBI Taxonomy" id="3133171"/>
    <lineage>
        <taxon>Bacteria</taxon>
        <taxon>Bacillati</taxon>
        <taxon>Bacillota</taxon>
        <taxon>Clostridia</taxon>
        <taxon>Eubacteriales</taxon>
        <taxon>Oscillospiraceae</taxon>
        <taxon>Pseudoflavonifractor</taxon>
    </lineage>
</organism>
<proteinExistence type="predicted"/>
<dbReference type="InterPro" id="IPR007627">
    <property type="entry name" value="RNA_pol_sigma70_r2"/>
</dbReference>
<dbReference type="EMBL" id="JBBMFK010000011">
    <property type="protein sequence ID" value="MEQ2443461.1"/>
    <property type="molecule type" value="Genomic_DNA"/>
</dbReference>
<feature type="domain" description="RNA polymerase sigma-70 region 2" evidence="6">
    <location>
        <begin position="24"/>
        <end position="90"/>
    </location>
</feature>
<keyword evidence="2" id="KW-0731">Sigma factor</keyword>
<protein>
    <submittedName>
        <fullName evidence="8">Sigma-70 family RNA polymerase sigma factor</fullName>
    </submittedName>
</protein>
<dbReference type="InterPro" id="IPR050239">
    <property type="entry name" value="Sigma-70_RNA_pol_init_factors"/>
</dbReference>
<evidence type="ECO:0000259" key="5">
    <source>
        <dbReference type="Pfam" id="PF04539"/>
    </source>
</evidence>
<evidence type="ECO:0000259" key="7">
    <source>
        <dbReference type="Pfam" id="PF04545"/>
    </source>
</evidence>
<evidence type="ECO:0000256" key="1">
    <source>
        <dbReference type="ARBA" id="ARBA00023015"/>
    </source>
</evidence>
<evidence type="ECO:0000313" key="8">
    <source>
        <dbReference type="EMBL" id="MEQ2443461.1"/>
    </source>
</evidence>
<dbReference type="InterPro" id="IPR013325">
    <property type="entry name" value="RNA_pol_sigma_r2"/>
</dbReference>
<dbReference type="Proteomes" id="UP001464378">
    <property type="component" value="Unassembled WGS sequence"/>
</dbReference>
<dbReference type="InterPro" id="IPR007624">
    <property type="entry name" value="RNA_pol_sigma70_r3"/>
</dbReference>
<name>A0ABV1E833_9FIRM</name>
<dbReference type="SUPFAM" id="SSF88659">
    <property type="entry name" value="Sigma3 and sigma4 domains of RNA polymerase sigma factors"/>
    <property type="match status" value="2"/>
</dbReference>
<dbReference type="RefSeq" id="WP_349231669.1">
    <property type="nucleotide sequence ID" value="NZ_JBBMFK010000011.1"/>
</dbReference>
<evidence type="ECO:0000256" key="4">
    <source>
        <dbReference type="ARBA" id="ARBA00023163"/>
    </source>
</evidence>
<evidence type="ECO:0000256" key="2">
    <source>
        <dbReference type="ARBA" id="ARBA00023082"/>
    </source>
</evidence>
<dbReference type="Gene3D" id="1.10.10.10">
    <property type="entry name" value="Winged helix-like DNA-binding domain superfamily/Winged helix DNA-binding domain"/>
    <property type="match status" value="2"/>
</dbReference>
<feature type="domain" description="RNA polymerase sigma-70 region 3" evidence="5">
    <location>
        <begin position="101"/>
        <end position="156"/>
    </location>
</feature>
<keyword evidence="4" id="KW-0804">Transcription</keyword>
<dbReference type="Pfam" id="PF04539">
    <property type="entry name" value="Sigma70_r3"/>
    <property type="match status" value="1"/>
</dbReference>
<dbReference type="InterPro" id="IPR013324">
    <property type="entry name" value="RNA_pol_sigma_r3/r4-like"/>
</dbReference>
<dbReference type="PANTHER" id="PTHR30603">
    <property type="entry name" value="RNA POLYMERASE SIGMA FACTOR RPO"/>
    <property type="match status" value="1"/>
</dbReference>
<evidence type="ECO:0000313" key="9">
    <source>
        <dbReference type="Proteomes" id="UP001464378"/>
    </source>
</evidence>
<dbReference type="InterPro" id="IPR007630">
    <property type="entry name" value="RNA_pol_sigma70_r4"/>
</dbReference>
<dbReference type="InterPro" id="IPR014284">
    <property type="entry name" value="RNA_pol_sigma-70_dom"/>
</dbReference>
<dbReference type="PANTHER" id="PTHR30603:SF17">
    <property type="entry name" value="RNA POLYMERASE SIGMA-G FACTOR"/>
    <property type="match status" value="1"/>
</dbReference>
<dbReference type="Pfam" id="PF04542">
    <property type="entry name" value="Sigma70_r2"/>
    <property type="match status" value="1"/>
</dbReference>
<keyword evidence="9" id="KW-1185">Reference proteome</keyword>
<dbReference type="PRINTS" id="PR00046">
    <property type="entry name" value="SIGMA70FCT"/>
</dbReference>
<sequence length="235" mass="26074">MAADTQSLLEAARQGDNDACAKMMEENSGLIWSIVRRYYGRGVDPEDLYQLGCMGFLKAVRGFDPAFGCQFSTYAVPKIAGEIRRFLRDDGAVKVSRGLKERAGSIRSARDRLRADLGREPTLSELAGETGLEPEEIAAAEEANAPVASLQMETGDGFTLESVLGTEGMEESIVEREALRSAVSSLPDRERQVIVLRYFRGLTQDRTARIMGVSQVQISRVEKKAMEYLRRKLEE</sequence>
<comment type="caution">
    <text evidence="8">The sequence shown here is derived from an EMBL/GenBank/DDBJ whole genome shotgun (WGS) entry which is preliminary data.</text>
</comment>
<evidence type="ECO:0000259" key="6">
    <source>
        <dbReference type="Pfam" id="PF04542"/>
    </source>
</evidence>
<accession>A0ABV1E833</accession>
<dbReference type="InterPro" id="IPR036388">
    <property type="entry name" value="WH-like_DNA-bd_sf"/>
</dbReference>
<dbReference type="CDD" id="cd06171">
    <property type="entry name" value="Sigma70_r4"/>
    <property type="match status" value="1"/>
</dbReference>
<evidence type="ECO:0000256" key="3">
    <source>
        <dbReference type="ARBA" id="ARBA00023125"/>
    </source>
</evidence>
<dbReference type="NCBIfam" id="TIGR02937">
    <property type="entry name" value="sigma70-ECF"/>
    <property type="match status" value="1"/>
</dbReference>
<keyword evidence="3" id="KW-0238">DNA-binding</keyword>
<dbReference type="SUPFAM" id="SSF88946">
    <property type="entry name" value="Sigma2 domain of RNA polymerase sigma factors"/>
    <property type="match status" value="1"/>
</dbReference>
<reference evidence="8 9" key="1">
    <citation type="submission" date="2024-03" db="EMBL/GenBank/DDBJ databases">
        <title>Human intestinal bacterial collection.</title>
        <authorList>
            <person name="Pauvert C."/>
            <person name="Hitch T.C.A."/>
            <person name="Clavel T."/>
        </authorList>
    </citation>
    <scope>NUCLEOTIDE SEQUENCE [LARGE SCALE GENOMIC DNA]</scope>
    <source>
        <strain evidence="8 9">CLA-AP-H29</strain>
    </source>
</reference>
<dbReference type="Gene3D" id="1.20.120.1810">
    <property type="match status" value="1"/>
</dbReference>
<keyword evidence="1" id="KW-0805">Transcription regulation</keyword>
<dbReference type="InterPro" id="IPR000943">
    <property type="entry name" value="RNA_pol_sigma70"/>
</dbReference>
<dbReference type="Pfam" id="PF04545">
    <property type="entry name" value="Sigma70_r4"/>
    <property type="match status" value="1"/>
</dbReference>
<gene>
    <name evidence="8" type="ORF">WMO64_08250</name>
</gene>
<feature type="domain" description="RNA polymerase sigma-70 region 4" evidence="7">
    <location>
        <begin position="183"/>
        <end position="230"/>
    </location>
</feature>